<keyword evidence="4" id="KW-0349">Heme</keyword>
<feature type="transmembrane region" description="Helical" evidence="13">
    <location>
        <begin position="168"/>
        <end position="192"/>
    </location>
</feature>
<dbReference type="PANTHER" id="PTHR30598">
    <property type="entry name" value="NITRATE REDUCTASE PRIVATE CHAPERONE, REDOX ENZYME MATURATION PROTEIN REMP FAMILY"/>
    <property type="match status" value="1"/>
</dbReference>
<dbReference type="GO" id="GO:0019645">
    <property type="term" value="P:anaerobic electron transport chain"/>
    <property type="evidence" value="ECO:0007669"/>
    <property type="project" value="TreeGrafter"/>
</dbReference>
<organism evidence="15 16">
    <name type="scientific">Thelohanellus kitauei</name>
    <name type="common">Myxosporean</name>
    <dbReference type="NCBI Taxonomy" id="669202"/>
    <lineage>
        <taxon>Eukaryota</taxon>
        <taxon>Metazoa</taxon>
        <taxon>Cnidaria</taxon>
        <taxon>Myxozoa</taxon>
        <taxon>Myxosporea</taxon>
        <taxon>Bivalvulida</taxon>
        <taxon>Platysporina</taxon>
        <taxon>Myxobolidae</taxon>
        <taxon>Thelohanellus</taxon>
    </lineage>
</organism>
<keyword evidence="7" id="KW-0249">Electron transport</keyword>
<feature type="transmembrane region" description="Helical" evidence="13">
    <location>
        <begin position="80"/>
        <end position="102"/>
    </location>
</feature>
<dbReference type="GO" id="GO:0009325">
    <property type="term" value="C:nitrate reductase complex"/>
    <property type="evidence" value="ECO:0007669"/>
    <property type="project" value="InterPro"/>
</dbReference>
<dbReference type="SUPFAM" id="SSF103501">
    <property type="entry name" value="Respiratory nitrate reductase 1 gamma chain"/>
    <property type="match status" value="1"/>
</dbReference>
<evidence type="ECO:0000256" key="8">
    <source>
        <dbReference type="ARBA" id="ARBA00022989"/>
    </source>
</evidence>
<keyword evidence="10" id="KW-0408">Iron</keyword>
<evidence type="ECO:0000256" key="13">
    <source>
        <dbReference type="SAM" id="Phobius"/>
    </source>
</evidence>
<comment type="subcellular location">
    <subcellularLocation>
        <location evidence="1">Cell membrane</location>
        <topology evidence="1">Multi-pass membrane protein</topology>
    </subcellularLocation>
</comment>
<dbReference type="InterPro" id="IPR036197">
    <property type="entry name" value="NarG-like_sf"/>
</dbReference>
<evidence type="ECO:0000256" key="4">
    <source>
        <dbReference type="ARBA" id="ARBA00022617"/>
    </source>
</evidence>
<dbReference type="GO" id="GO:0020037">
    <property type="term" value="F:heme binding"/>
    <property type="evidence" value="ECO:0007669"/>
    <property type="project" value="TreeGrafter"/>
</dbReference>
<keyword evidence="3" id="KW-1003">Cell membrane</keyword>
<dbReference type="GO" id="GO:0009055">
    <property type="term" value="F:electron transfer activity"/>
    <property type="evidence" value="ECO:0007669"/>
    <property type="project" value="TreeGrafter"/>
</dbReference>
<evidence type="ECO:0000313" key="15">
    <source>
        <dbReference type="EMBL" id="KII67852.1"/>
    </source>
</evidence>
<feature type="transmembrane region" description="Helical" evidence="13">
    <location>
        <begin position="6"/>
        <end position="29"/>
    </location>
</feature>
<evidence type="ECO:0000313" key="16">
    <source>
        <dbReference type="Proteomes" id="UP000031668"/>
    </source>
</evidence>
<evidence type="ECO:0000256" key="9">
    <source>
        <dbReference type="ARBA" id="ARBA00023002"/>
    </source>
</evidence>
<evidence type="ECO:0000256" key="11">
    <source>
        <dbReference type="ARBA" id="ARBA00023063"/>
    </source>
</evidence>
<evidence type="ECO:0000256" key="3">
    <source>
        <dbReference type="ARBA" id="ARBA00022475"/>
    </source>
</evidence>
<dbReference type="EMBL" id="JWZT01003059">
    <property type="protein sequence ID" value="KII67852.1"/>
    <property type="molecule type" value="Genomic_DNA"/>
</dbReference>
<keyword evidence="11" id="KW-0534">Nitrate assimilation</keyword>
<dbReference type="InterPro" id="IPR003816">
    <property type="entry name" value="Nitrate_red_gam"/>
</dbReference>
<keyword evidence="2" id="KW-0813">Transport</keyword>
<dbReference type="GO" id="GO:0005886">
    <property type="term" value="C:plasma membrane"/>
    <property type="evidence" value="ECO:0007669"/>
    <property type="project" value="UniProtKB-SubCell"/>
</dbReference>
<evidence type="ECO:0000256" key="12">
    <source>
        <dbReference type="ARBA" id="ARBA00023136"/>
    </source>
</evidence>
<dbReference type="GO" id="GO:0008940">
    <property type="term" value="F:nitrate reductase activity"/>
    <property type="evidence" value="ECO:0007669"/>
    <property type="project" value="InterPro"/>
</dbReference>
<evidence type="ECO:0000259" key="14">
    <source>
        <dbReference type="Pfam" id="PF02665"/>
    </source>
</evidence>
<dbReference type="OrthoDB" id="10427204at2759"/>
<dbReference type="GO" id="GO:0042128">
    <property type="term" value="P:nitrate assimilation"/>
    <property type="evidence" value="ECO:0007669"/>
    <property type="project" value="UniProtKB-KW"/>
</dbReference>
<dbReference type="Gene3D" id="1.20.950.20">
    <property type="entry name" value="Transmembrane di-heme cytochromes, Chain C"/>
    <property type="match status" value="1"/>
</dbReference>
<evidence type="ECO:0000256" key="1">
    <source>
        <dbReference type="ARBA" id="ARBA00004651"/>
    </source>
</evidence>
<evidence type="ECO:0000256" key="6">
    <source>
        <dbReference type="ARBA" id="ARBA00022723"/>
    </source>
</evidence>
<evidence type="ECO:0000256" key="10">
    <source>
        <dbReference type="ARBA" id="ARBA00023004"/>
    </source>
</evidence>
<protein>
    <submittedName>
        <fullName evidence="15">Respiratory nitrate reductase 1 gamma chain</fullName>
    </submittedName>
</protein>
<dbReference type="InterPro" id="IPR023234">
    <property type="entry name" value="NarG-like_domain"/>
</dbReference>
<feature type="domain" description="NarG-like" evidence="14">
    <location>
        <begin position="1"/>
        <end position="150"/>
    </location>
</feature>
<reference evidence="15 16" key="1">
    <citation type="journal article" date="2014" name="Genome Biol. Evol.">
        <title>The genome of the myxosporean Thelohanellus kitauei shows adaptations to nutrient acquisition within its fish host.</title>
        <authorList>
            <person name="Yang Y."/>
            <person name="Xiong J."/>
            <person name="Zhou Z."/>
            <person name="Huo F."/>
            <person name="Miao W."/>
            <person name="Ran C."/>
            <person name="Liu Y."/>
            <person name="Zhang J."/>
            <person name="Feng J."/>
            <person name="Wang M."/>
            <person name="Wang M."/>
            <person name="Wang L."/>
            <person name="Yao B."/>
        </authorList>
    </citation>
    <scope>NUCLEOTIDE SEQUENCE [LARGE SCALE GENOMIC DNA]</scope>
    <source>
        <strain evidence="15">Wuqing</strain>
    </source>
</reference>
<dbReference type="Proteomes" id="UP000031668">
    <property type="component" value="Unassembled WGS sequence"/>
</dbReference>
<sequence length="273" mass="31126">MRLASGLFHIGILGIIFGHFFGLLTPHWIYESFLSLQAKQLIAMFAGGVFGAMTLYGGYLLLKRRLTNVRVRATSSTADILILVLLVSQAALGLLTIPFSAFHLDGSVMMKLVSWAQDVVTFRRSMVYHVSNKKVVTKLVEPFFVAIFWPMLLLLASEVSGLSITEELYRNTVLFSFLVFIITAAINMRYIYVARKVKLELSPDGIEFHCHKKHLFFPWRQISLIKLVESKPGSRVIHILPDNESIDLILFADHEKIYSQVIFYCKQFNVNYD</sequence>
<dbReference type="AlphaFoldDB" id="A0A0C2N1S1"/>
<keyword evidence="5 13" id="KW-0812">Transmembrane</keyword>
<keyword evidence="12 13" id="KW-0472">Membrane</keyword>
<dbReference type="InterPro" id="IPR051936">
    <property type="entry name" value="Heme-iron_electron_transfer"/>
</dbReference>
<name>A0A0C2N1S1_THEKT</name>
<keyword evidence="9" id="KW-0560">Oxidoreductase</keyword>
<gene>
    <name evidence="15" type="ORF">RF11_06028</name>
</gene>
<keyword evidence="8 13" id="KW-1133">Transmembrane helix</keyword>
<dbReference type="NCBIfam" id="TIGR00351">
    <property type="entry name" value="narI"/>
    <property type="match status" value="1"/>
</dbReference>
<keyword evidence="16" id="KW-1185">Reference proteome</keyword>
<evidence type="ECO:0000256" key="7">
    <source>
        <dbReference type="ARBA" id="ARBA00022982"/>
    </source>
</evidence>
<dbReference type="Pfam" id="PF02665">
    <property type="entry name" value="Nitrate_red_gam"/>
    <property type="match status" value="1"/>
</dbReference>
<evidence type="ECO:0000256" key="2">
    <source>
        <dbReference type="ARBA" id="ARBA00022448"/>
    </source>
</evidence>
<accession>A0A0C2N1S1</accession>
<keyword evidence="6" id="KW-0479">Metal-binding</keyword>
<feature type="transmembrane region" description="Helical" evidence="13">
    <location>
        <begin position="135"/>
        <end position="156"/>
    </location>
</feature>
<proteinExistence type="predicted"/>
<comment type="caution">
    <text evidence="15">The sequence shown here is derived from an EMBL/GenBank/DDBJ whole genome shotgun (WGS) entry which is preliminary data.</text>
</comment>
<dbReference type="GO" id="GO:0046872">
    <property type="term" value="F:metal ion binding"/>
    <property type="evidence" value="ECO:0007669"/>
    <property type="project" value="UniProtKB-KW"/>
</dbReference>
<dbReference type="PANTHER" id="PTHR30598:SF3">
    <property type="entry name" value="RESPIRATORY NITRATE REDUCTASE 1 GAMMA CHAIN"/>
    <property type="match status" value="1"/>
</dbReference>
<evidence type="ECO:0000256" key="5">
    <source>
        <dbReference type="ARBA" id="ARBA00022692"/>
    </source>
</evidence>
<feature type="transmembrane region" description="Helical" evidence="13">
    <location>
        <begin position="41"/>
        <end position="60"/>
    </location>
</feature>